<organism evidence="1 2">
    <name type="scientific">Nocardioides aromaticivorans</name>
    <dbReference type="NCBI Taxonomy" id="200618"/>
    <lineage>
        <taxon>Bacteria</taxon>
        <taxon>Bacillati</taxon>
        <taxon>Actinomycetota</taxon>
        <taxon>Actinomycetes</taxon>
        <taxon>Propionibacteriales</taxon>
        <taxon>Nocardioidaceae</taxon>
        <taxon>Nocardioides</taxon>
    </lineage>
</organism>
<dbReference type="AlphaFoldDB" id="A0A7Y9ZDR5"/>
<protein>
    <submittedName>
        <fullName evidence="1">Uncharacterized protein</fullName>
    </submittedName>
</protein>
<reference evidence="1 2" key="1">
    <citation type="submission" date="2020-07" db="EMBL/GenBank/DDBJ databases">
        <title>Sequencing the genomes of 1000 actinobacteria strains.</title>
        <authorList>
            <person name="Klenk H.-P."/>
        </authorList>
    </citation>
    <scope>NUCLEOTIDE SEQUENCE [LARGE SCALE GENOMIC DNA]</scope>
    <source>
        <strain evidence="1 2">DSM 15131</strain>
    </source>
</reference>
<evidence type="ECO:0000313" key="1">
    <source>
        <dbReference type="EMBL" id="NYI43010.1"/>
    </source>
</evidence>
<gene>
    <name evidence="1" type="ORF">BJ993_000090</name>
</gene>
<sequence length="78" mass="8775">MPDSRTWRQARQDLADRLILEYAGAVPAGQVLAAVLRVERLLQGCQPDPLRRIALCEDLIRHRLLEHTAGRHLTPVAS</sequence>
<proteinExistence type="predicted"/>
<dbReference type="Proteomes" id="UP000562045">
    <property type="component" value="Unassembled WGS sequence"/>
</dbReference>
<dbReference type="RefSeq" id="WP_179647337.1">
    <property type="nucleotide sequence ID" value="NZ_JACBZM010000001.1"/>
</dbReference>
<evidence type="ECO:0000313" key="2">
    <source>
        <dbReference type="Proteomes" id="UP000562045"/>
    </source>
</evidence>
<accession>A0A7Y9ZDR5</accession>
<comment type="caution">
    <text evidence="1">The sequence shown here is derived from an EMBL/GenBank/DDBJ whole genome shotgun (WGS) entry which is preliminary data.</text>
</comment>
<name>A0A7Y9ZDR5_9ACTN</name>
<dbReference type="EMBL" id="JACBZM010000001">
    <property type="protein sequence ID" value="NYI43010.1"/>
    <property type="molecule type" value="Genomic_DNA"/>
</dbReference>